<evidence type="ECO:0000256" key="2">
    <source>
        <dbReference type="ARBA" id="ARBA00012962"/>
    </source>
</evidence>
<feature type="binding site" evidence="8">
    <location>
        <begin position="124"/>
        <end position="128"/>
    </location>
    <ligand>
        <name>NADP(+)</name>
        <dbReference type="ChEBI" id="CHEBI:58349"/>
    </ligand>
</feature>
<keyword evidence="13" id="KW-1185">Reference proteome</keyword>
<feature type="binding site" evidence="8">
    <location>
        <position position="239"/>
    </location>
    <ligand>
        <name>shikimate</name>
        <dbReference type="ChEBI" id="CHEBI:36208"/>
    </ligand>
</feature>
<dbReference type="GO" id="GO:0004764">
    <property type="term" value="F:shikimate 3-dehydrogenase (NADP+) activity"/>
    <property type="evidence" value="ECO:0007669"/>
    <property type="project" value="UniProtKB-UniRule"/>
</dbReference>
<comment type="subunit">
    <text evidence="8">Homodimer.</text>
</comment>
<feature type="binding site" evidence="8">
    <location>
        <position position="232"/>
    </location>
    <ligand>
        <name>NADP(+)</name>
        <dbReference type="ChEBI" id="CHEBI:58349"/>
    </ligand>
</feature>
<evidence type="ECO:0000313" key="13">
    <source>
        <dbReference type="Proteomes" id="UP000054600"/>
    </source>
</evidence>
<keyword evidence="3 8" id="KW-0028">Amino-acid biosynthesis</keyword>
<dbReference type="EMBL" id="LNYW01000049">
    <property type="protein sequence ID" value="KTD59148.1"/>
    <property type="molecule type" value="Genomic_DNA"/>
</dbReference>
<dbReference type="OrthoDB" id="9776868at2"/>
<sequence>MKRFAVVGNPIAHSVSPVIHQHFAEQCKMSLSYEKMLGDDVVFEEQITTFFRHNGSGLNITLPYKQRAFALASQATERCKRAGAANTLWMSNAQLHADNTDGIGLVRDLLRYMELNRKSILILGGGGAARGIIYPLLEMAPASLTVAIRSIEKADELQQTFPKIEIIGLNQLNSRFDLVINATSASLSDDALELPKALMSHHPFCYDLSYKLKEDTSFVHYAKSQGCEAVDGLGMLVEQAAESFFIWNGVLPETETIFDLLRQQTN</sequence>
<dbReference type="SUPFAM" id="SSF53223">
    <property type="entry name" value="Aminoacid dehydrogenase-like, N-terminal domain"/>
    <property type="match status" value="1"/>
</dbReference>
<feature type="domain" description="SDH C-terminal" evidence="11">
    <location>
        <begin position="232"/>
        <end position="256"/>
    </location>
</feature>
<gene>
    <name evidence="8 12" type="primary">aroE</name>
    <name evidence="12" type="ORF">Lsha_1844</name>
</gene>
<dbReference type="InterPro" id="IPR006151">
    <property type="entry name" value="Shikm_DH/Glu-tRNA_Rdtase"/>
</dbReference>
<dbReference type="PANTHER" id="PTHR21089">
    <property type="entry name" value="SHIKIMATE DEHYDROGENASE"/>
    <property type="match status" value="1"/>
</dbReference>
<dbReference type="GO" id="GO:0019632">
    <property type="term" value="P:shikimate metabolic process"/>
    <property type="evidence" value="ECO:0007669"/>
    <property type="project" value="InterPro"/>
</dbReference>
<name>A0A0W0YQG4_9GAMM</name>
<organism evidence="12 13">
    <name type="scientific">Legionella shakespearei DSM 23087</name>
    <dbReference type="NCBI Taxonomy" id="1122169"/>
    <lineage>
        <taxon>Bacteria</taxon>
        <taxon>Pseudomonadati</taxon>
        <taxon>Pseudomonadota</taxon>
        <taxon>Gammaproteobacteria</taxon>
        <taxon>Legionellales</taxon>
        <taxon>Legionellaceae</taxon>
        <taxon>Legionella</taxon>
    </lineage>
</organism>
<dbReference type="GO" id="GO:0009423">
    <property type="term" value="P:chorismate biosynthetic process"/>
    <property type="evidence" value="ECO:0007669"/>
    <property type="project" value="UniProtKB-UniRule"/>
</dbReference>
<evidence type="ECO:0000259" key="9">
    <source>
        <dbReference type="Pfam" id="PF01488"/>
    </source>
</evidence>
<feature type="binding site" evidence="8">
    <location>
        <position position="101"/>
    </location>
    <ligand>
        <name>shikimate</name>
        <dbReference type="ChEBI" id="CHEBI:36208"/>
    </ligand>
</feature>
<evidence type="ECO:0000259" key="10">
    <source>
        <dbReference type="Pfam" id="PF08501"/>
    </source>
</evidence>
<dbReference type="InterPro" id="IPR046346">
    <property type="entry name" value="Aminoacid_DH-like_N_sf"/>
</dbReference>
<keyword evidence="6 8" id="KW-0057">Aromatic amino acid biosynthesis</keyword>
<dbReference type="Gene3D" id="3.40.50.720">
    <property type="entry name" value="NAD(P)-binding Rossmann-like Domain"/>
    <property type="match status" value="1"/>
</dbReference>
<feature type="binding site" evidence="8">
    <location>
        <position position="86"/>
    </location>
    <ligand>
        <name>shikimate</name>
        <dbReference type="ChEBI" id="CHEBI:36208"/>
    </ligand>
</feature>
<dbReference type="CDD" id="cd01065">
    <property type="entry name" value="NAD_bind_Shikimate_DH"/>
    <property type="match status" value="1"/>
</dbReference>
<dbReference type="STRING" id="1122169.Lsha_1844"/>
<dbReference type="InterPro" id="IPR036291">
    <property type="entry name" value="NAD(P)-bd_dom_sf"/>
</dbReference>
<dbReference type="NCBIfam" id="TIGR00507">
    <property type="entry name" value="aroE"/>
    <property type="match status" value="1"/>
</dbReference>
<keyword evidence="5 8" id="KW-0560">Oxidoreductase</keyword>
<dbReference type="EC" id="1.1.1.25" evidence="2 8"/>
<feature type="active site" description="Proton acceptor" evidence="8">
    <location>
        <position position="65"/>
    </location>
</feature>
<dbReference type="SUPFAM" id="SSF51735">
    <property type="entry name" value="NAD(P)-binding Rossmann-fold domains"/>
    <property type="match status" value="1"/>
</dbReference>
<dbReference type="HAMAP" id="MF_00222">
    <property type="entry name" value="Shikimate_DH_AroE"/>
    <property type="match status" value="1"/>
</dbReference>
<comment type="caution">
    <text evidence="8">Lacks conserved residue(s) required for the propagation of feature annotation.</text>
</comment>
<protein>
    <recommendedName>
        <fullName evidence="2 8">Shikimate dehydrogenase (NADP(+))</fullName>
        <shortName evidence="8">SDH</shortName>
        <ecNumber evidence="2 8">1.1.1.25</ecNumber>
    </recommendedName>
</protein>
<evidence type="ECO:0000256" key="6">
    <source>
        <dbReference type="ARBA" id="ARBA00023141"/>
    </source>
</evidence>
<dbReference type="GO" id="GO:0050661">
    <property type="term" value="F:NADP binding"/>
    <property type="evidence" value="ECO:0007669"/>
    <property type="project" value="InterPro"/>
</dbReference>
<dbReference type="GO" id="GO:0008652">
    <property type="term" value="P:amino acid biosynthetic process"/>
    <property type="evidence" value="ECO:0007669"/>
    <property type="project" value="UniProtKB-KW"/>
</dbReference>
<evidence type="ECO:0000256" key="8">
    <source>
        <dbReference type="HAMAP-Rule" id="MF_00222"/>
    </source>
</evidence>
<dbReference type="RefSeq" id="WP_018578593.1">
    <property type="nucleotide sequence ID" value="NZ_KB892436.1"/>
</dbReference>
<reference evidence="12 13" key="1">
    <citation type="submission" date="2015-11" db="EMBL/GenBank/DDBJ databases">
        <title>Genomic analysis of 38 Legionella species identifies large and diverse effector repertoires.</title>
        <authorList>
            <person name="Burstein D."/>
            <person name="Amaro F."/>
            <person name="Zusman T."/>
            <person name="Lifshitz Z."/>
            <person name="Cohen O."/>
            <person name="Gilbert J.A."/>
            <person name="Pupko T."/>
            <person name="Shuman H.A."/>
            <person name="Segal G."/>
        </authorList>
    </citation>
    <scope>NUCLEOTIDE SEQUENCE [LARGE SCALE GENOMIC DNA]</scope>
    <source>
        <strain evidence="12 13">ATCC 49655</strain>
    </source>
</reference>
<dbReference type="GO" id="GO:0005829">
    <property type="term" value="C:cytosol"/>
    <property type="evidence" value="ECO:0007669"/>
    <property type="project" value="TreeGrafter"/>
</dbReference>
<evidence type="ECO:0000256" key="1">
    <source>
        <dbReference type="ARBA" id="ARBA00004871"/>
    </source>
</evidence>
<dbReference type="InterPro" id="IPR022893">
    <property type="entry name" value="Shikimate_DH_fam"/>
</dbReference>
<dbReference type="eggNOG" id="COG0169">
    <property type="taxonomic scope" value="Bacteria"/>
</dbReference>
<feature type="binding site" evidence="8">
    <location>
        <position position="61"/>
    </location>
    <ligand>
        <name>shikimate</name>
        <dbReference type="ChEBI" id="CHEBI:36208"/>
    </ligand>
</feature>
<dbReference type="PATRIC" id="fig|1122169.6.peg.2117"/>
<accession>A0A0W0YQG4</accession>
<evidence type="ECO:0000256" key="7">
    <source>
        <dbReference type="ARBA" id="ARBA00049442"/>
    </source>
</evidence>
<evidence type="ECO:0000259" key="11">
    <source>
        <dbReference type="Pfam" id="PF18317"/>
    </source>
</evidence>
<evidence type="ECO:0000256" key="5">
    <source>
        <dbReference type="ARBA" id="ARBA00023002"/>
    </source>
</evidence>
<dbReference type="InterPro" id="IPR011342">
    <property type="entry name" value="Shikimate_DH"/>
</dbReference>
<dbReference type="AlphaFoldDB" id="A0A0W0YQG4"/>
<comment type="pathway">
    <text evidence="1 8">Metabolic intermediate biosynthesis; chorismate biosynthesis; chorismate from D-erythrose 4-phosphate and phosphoenolpyruvate: step 4/7.</text>
</comment>
<evidence type="ECO:0000313" key="12">
    <source>
        <dbReference type="EMBL" id="KTD59148.1"/>
    </source>
</evidence>
<feature type="domain" description="Shikimate dehydrogenase substrate binding N-terminal" evidence="10">
    <location>
        <begin position="6"/>
        <end position="88"/>
    </location>
</feature>
<dbReference type="InterPro" id="IPR041121">
    <property type="entry name" value="SDH_C"/>
</dbReference>
<comment type="function">
    <text evidence="8">Involved in the biosynthesis of the chorismate, which leads to the biosynthesis of aromatic amino acids. Catalyzes the reversible NADPH linked reduction of 3-dehydroshikimate (DHSA) to yield shikimate (SA).</text>
</comment>
<comment type="caution">
    <text evidence="12">The sequence shown here is derived from an EMBL/GenBank/DDBJ whole genome shotgun (WGS) entry which is preliminary data.</text>
</comment>
<dbReference type="NCBIfam" id="NF001310">
    <property type="entry name" value="PRK00258.1-2"/>
    <property type="match status" value="1"/>
</dbReference>
<dbReference type="GO" id="GO:0009073">
    <property type="term" value="P:aromatic amino acid family biosynthetic process"/>
    <property type="evidence" value="ECO:0007669"/>
    <property type="project" value="UniProtKB-KW"/>
</dbReference>
<dbReference type="Pfam" id="PF01488">
    <property type="entry name" value="Shikimate_DH"/>
    <property type="match status" value="1"/>
</dbReference>
<dbReference type="Gene3D" id="3.40.50.10860">
    <property type="entry name" value="Leucine Dehydrogenase, chain A, domain 1"/>
    <property type="match status" value="1"/>
</dbReference>
<dbReference type="Pfam" id="PF18317">
    <property type="entry name" value="SDH_C"/>
    <property type="match status" value="1"/>
</dbReference>
<comment type="catalytic activity">
    <reaction evidence="7 8">
        <text>shikimate + NADP(+) = 3-dehydroshikimate + NADPH + H(+)</text>
        <dbReference type="Rhea" id="RHEA:17737"/>
        <dbReference type="ChEBI" id="CHEBI:15378"/>
        <dbReference type="ChEBI" id="CHEBI:16630"/>
        <dbReference type="ChEBI" id="CHEBI:36208"/>
        <dbReference type="ChEBI" id="CHEBI:57783"/>
        <dbReference type="ChEBI" id="CHEBI:58349"/>
        <dbReference type="EC" id="1.1.1.25"/>
    </reaction>
</comment>
<dbReference type="Pfam" id="PF08501">
    <property type="entry name" value="Shikimate_dh_N"/>
    <property type="match status" value="1"/>
</dbReference>
<feature type="binding site" evidence="8">
    <location>
        <begin position="14"/>
        <end position="16"/>
    </location>
    <ligand>
        <name>shikimate</name>
        <dbReference type="ChEBI" id="CHEBI:36208"/>
    </ligand>
</feature>
<comment type="similarity">
    <text evidence="8">Belongs to the shikimate dehydrogenase family.</text>
</comment>
<feature type="domain" description="Quinate/shikimate 5-dehydrogenase/glutamyl-tRNA reductase" evidence="9">
    <location>
        <begin position="114"/>
        <end position="186"/>
    </location>
</feature>
<feature type="binding site" evidence="8">
    <location>
        <position position="77"/>
    </location>
    <ligand>
        <name>NADP(+)</name>
        <dbReference type="ChEBI" id="CHEBI:58349"/>
    </ligand>
</feature>
<evidence type="ECO:0000256" key="4">
    <source>
        <dbReference type="ARBA" id="ARBA00022857"/>
    </source>
</evidence>
<proteinExistence type="inferred from homology"/>
<dbReference type="PANTHER" id="PTHR21089:SF1">
    <property type="entry name" value="BIFUNCTIONAL 3-DEHYDROQUINATE DEHYDRATASE_SHIKIMATE DEHYDROGENASE, CHLOROPLASTIC"/>
    <property type="match status" value="1"/>
</dbReference>
<dbReference type="Proteomes" id="UP000054600">
    <property type="component" value="Unassembled WGS sequence"/>
</dbReference>
<feature type="binding site" evidence="8">
    <location>
        <position position="210"/>
    </location>
    <ligand>
        <name>shikimate</name>
        <dbReference type="ChEBI" id="CHEBI:36208"/>
    </ligand>
</feature>
<keyword evidence="4 8" id="KW-0521">NADP</keyword>
<evidence type="ECO:0000256" key="3">
    <source>
        <dbReference type="ARBA" id="ARBA00022605"/>
    </source>
</evidence>
<dbReference type="InterPro" id="IPR013708">
    <property type="entry name" value="Shikimate_DH-bd_N"/>
</dbReference>
<dbReference type="UniPathway" id="UPA00053">
    <property type="reaction ID" value="UER00087"/>
</dbReference>
<feature type="binding site" evidence="8">
    <location>
        <position position="208"/>
    </location>
    <ligand>
        <name>NADP(+)</name>
        <dbReference type="ChEBI" id="CHEBI:58349"/>
    </ligand>
</feature>